<dbReference type="RefSeq" id="WP_201073342.1">
    <property type="nucleotide sequence ID" value="NZ_CP067420.1"/>
</dbReference>
<sequence>MKADLDAPSAASDAGTAPADTGAEAFRHAPANPVVRHGLMAFGFVMVGLGALGVLLPVVPTTPFLIVAAWAFSRSSERFHRWLYGHPRLGPPLVAWNRHGVIPVTGKVLSVIGMYGSLVLVVLYVATDWVLPAVHFIVITAVAAYILTRPSRVPD</sequence>
<protein>
    <submittedName>
        <fullName evidence="2">YbaN family protein</fullName>
    </submittedName>
</protein>
<reference evidence="2" key="1">
    <citation type="submission" date="2021-02" db="EMBL/GenBank/DDBJ databases">
        <title>Skermanella TT6 skin isolate.</title>
        <authorList>
            <person name="Lee K."/>
            <person name="Ganzorig M."/>
        </authorList>
    </citation>
    <scope>NUCLEOTIDE SEQUENCE</scope>
    <source>
        <strain evidence="2">TT6</strain>
    </source>
</reference>
<evidence type="ECO:0000256" key="1">
    <source>
        <dbReference type="SAM" id="Phobius"/>
    </source>
</evidence>
<dbReference type="PANTHER" id="PTHR35813:SF1">
    <property type="entry name" value="INNER MEMBRANE PROTEIN YBAN"/>
    <property type="match status" value="1"/>
</dbReference>
<accession>A0ABX7B279</accession>
<organism evidence="2 3">
    <name type="scientific">Skermanella cutis</name>
    <dbReference type="NCBI Taxonomy" id="2775420"/>
    <lineage>
        <taxon>Bacteria</taxon>
        <taxon>Pseudomonadati</taxon>
        <taxon>Pseudomonadota</taxon>
        <taxon>Alphaproteobacteria</taxon>
        <taxon>Rhodospirillales</taxon>
        <taxon>Azospirillaceae</taxon>
        <taxon>Skermanella</taxon>
    </lineage>
</organism>
<evidence type="ECO:0000313" key="2">
    <source>
        <dbReference type="EMBL" id="QQP88438.1"/>
    </source>
</evidence>
<feature type="transmembrane region" description="Helical" evidence="1">
    <location>
        <begin position="108"/>
        <end position="126"/>
    </location>
</feature>
<name>A0ABX7B279_9PROT</name>
<feature type="transmembrane region" description="Helical" evidence="1">
    <location>
        <begin position="39"/>
        <end position="72"/>
    </location>
</feature>
<keyword evidence="3" id="KW-1185">Reference proteome</keyword>
<keyword evidence="1" id="KW-0812">Transmembrane</keyword>
<keyword evidence="1" id="KW-1133">Transmembrane helix</keyword>
<keyword evidence="1" id="KW-0472">Membrane</keyword>
<dbReference type="Proteomes" id="UP000595197">
    <property type="component" value="Chromosome"/>
</dbReference>
<proteinExistence type="predicted"/>
<dbReference type="PANTHER" id="PTHR35813">
    <property type="entry name" value="INNER MEMBRANE PROTEIN YBAN"/>
    <property type="match status" value="1"/>
</dbReference>
<dbReference type="InterPro" id="IPR007401">
    <property type="entry name" value="DUF454"/>
</dbReference>
<feature type="transmembrane region" description="Helical" evidence="1">
    <location>
        <begin position="132"/>
        <end position="148"/>
    </location>
</feature>
<evidence type="ECO:0000313" key="3">
    <source>
        <dbReference type="Proteomes" id="UP000595197"/>
    </source>
</evidence>
<gene>
    <name evidence="2" type="ORF">IGS68_20685</name>
</gene>
<dbReference type="EMBL" id="CP067420">
    <property type="protein sequence ID" value="QQP88438.1"/>
    <property type="molecule type" value="Genomic_DNA"/>
</dbReference>
<dbReference type="Pfam" id="PF04304">
    <property type="entry name" value="DUF454"/>
    <property type="match status" value="1"/>
</dbReference>